<evidence type="ECO:0000313" key="8">
    <source>
        <dbReference type="WBParaSite" id="NBR_0000683001-mRNA-1"/>
    </source>
</evidence>
<sequence>MMKLMNCTRCEVCAAAVNIYAPLSFVHLSLLFRLLLEPICTLGIILLTVAVYQTRALHFNARLLLTCMTTSVAVSNIGILIDAVYKLFISFVLPEELRCEYQVFKPEYFFAIRGLHIIGGLELALSTLCLAAERAFATITYATYEQNTRRWVGMSLLGIQMVICFSTTFSIRPPPQFYPYVSPDTNNSKRSTMAGNVLFALNIAALIIFSVLYLINRRRKVFYFHLPMLDEKTVVTSEVLEEVSHYAPYSEYQISLMPILTMMLIVLLPYFHIHIKRSFIRISHLKMCFPEPSTSIDTITVDEARDLYFEKLNCQWQQNAQRAHIYANS</sequence>
<evidence type="ECO:0000256" key="2">
    <source>
        <dbReference type="ARBA" id="ARBA00022692"/>
    </source>
</evidence>
<feature type="transmembrane region" description="Helical" evidence="5">
    <location>
        <begin position="108"/>
        <end position="131"/>
    </location>
</feature>
<reference evidence="6 7" key="2">
    <citation type="submission" date="2018-11" db="EMBL/GenBank/DDBJ databases">
        <authorList>
            <consortium name="Pathogen Informatics"/>
        </authorList>
    </citation>
    <scope>NUCLEOTIDE SEQUENCE [LARGE SCALE GENOMIC DNA]</scope>
</reference>
<evidence type="ECO:0000256" key="1">
    <source>
        <dbReference type="ARBA" id="ARBA00004141"/>
    </source>
</evidence>
<dbReference type="OMA" id="KKYMNCT"/>
<name>A0A158QXH2_NIPBR</name>
<feature type="transmembrane region" description="Helical" evidence="5">
    <location>
        <begin position="30"/>
        <end position="51"/>
    </location>
</feature>
<evidence type="ECO:0000256" key="5">
    <source>
        <dbReference type="SAM" id="Phobius"/>
    </source>
</evidence>
<evidence type="ECO:0000313" key="7">
    <source>
        <dbReference type="Proteomes" id="UP000271162"/>
    </source>
</evidence>
<dbReference type="InterPro" id="IPR019408">
    <property type="entry name" value="7TM_GPCR_serpentine_rcpt_Srab"/>
</dbReference>
<feature type="transmembrane region" description="Helical" evidence="5">
    <location>
        <begin position="254"/>
        <end position="273"/>
    </location>
</feature>
<organism evidence="8">
    <name type="scientific">Nippostrongylus brasiliensis</name>
    <name type="common">Rat hookworm</name>
    <dbReference type="NCBI Taxonomy" id="27835"/>
    <lineage>
        <taxon>Eukaryota</taxon>
        <taxon>Metazoa</taxon>
        <taxon>Ecdysozoa</taxon>
        <taxon>Nematoda</taxon>
        <taxon>Chromadorea</taxon>
        <taxon>Rhabditida</taxon>
        <taxon>Rhabditina</taxon>
        <taxon>Rhabditomorpha</taxon>
        <taxon>Strongyloidea</taxon>
        <taxon>Heligmosomidae</taxon>
        <taxon>Nippostrongylus</taxon>
    </lineage>
</organism>
<evidence type="ECO:0000256" key="3">
    <source>
        <dbReference type="ARBA" id="ARBA00022989"/>
    </source>
</evidence>
<feature type="transmembrane region" description="Helical" evidence="5">
    <location>
        <begin position="63"/>
        <end position="88"/>
    </location>
</feature>
<dbReference type="AlphaFoldDB" id="A0A158QXH2"/>
<dbReference type="GO" id="GO:0016020">
    <property type="term" value="C:membrane"/>
    <property type="evidence" value="ECO:0007669"/>
    <property type="project" value="UniProtKB-SubCell"/>
</dbReference>
<comment type="subcellular location">
    <subcellularLocation>
        <location evidence="1">Membrane</location>
        <topology evidence="1">Multi-pass membrane protein</topology>
    </subcellularLocation>
</comment>
<dbReference type="Proteomes" id="UP000271162">
    <property type="component" value="Unassembled WGS sequence"/>
</dbReference>
<dbReference type="InterPro" id="IPR053286">
    <property type="entry name" value="Nematode_rcpt-like_srab"/>
</dbReference>
<dbReference type="Pfam" id="PF10292">
    <property type="entry name" value="7TM_GPCR_Srab"/>
    <property type="match status" value="1"/>
</dbReference>
<keyword evidence="2 5" id="KW-0812">Transmembrane</keyword>
<keyword evidence="7" id="KW-1185">Reference proteome</keyword>
<evidence type="ECO:0000256" key="4">
    <source>
        <dbReference type="ARBA" id="ARBA00023136"/>
    </source>
</evidence>
<evidence type="ECO:0000313" key="6">
    <source>
        <dbReference type="EMBL" id="VDL70420.1"/>
    </source>
</evidence>
<dbReference type="PANTHER" id="PTHR46561:SF15">
    <property type="entry name" value="G_PROTEIN_RECEP_F1_2 DOMAIN-CONTAINING PROTEIN"/>
    <property type="match status" value="1"/>
</dbReference>
<keyword evidence="4 5" id="KW-0472">Membrane</keyword>
<proteinExistence type="predicted"/>
<dbReference type="WBParaSite" id="NBR_0000683001-mRNA-1">
    <property type="protein sequence ID" value="NBR_0000683001-mRNA-1"/>
    <property type="gene ID" value="NBR_0000683001"/>
</dbReference>
<feature type="transmembrane region" description="Helical" evidence="5">
    <location>
        <begin position="151"/>
        <end position="171"/>
    </location>
</feature>
<keyword evidence="3 5" id="KW-1133">Transmembrane helix</keyword>
<dbReference type="EMBL" id="UYSL01019834">
    <property type="protein sequence ID" value="VDL70420.1"/>
    <property type="molecule type" value="Genomic_DNA"/>
</dbReference>
<reference evidence="8" key="1">
    <citation type="submission" date="2016-04" db="UniProtKB">
        <authorList>
            <consortium name="WormBaseParasite"/>
        </authorList>
    </citation>
    <scope>IDENTIFICATION</scope>
</reference>
<accession>A0A158QXH2</accession>
<feature type="transmembrane region" description="Helical" evidence="5">
    <location>
        <begin position="191"/>
        <end position="215"/>
    </location>
</feature>
<gene>
    <name evidence="6" type="ORF">NBR_LOCUS6831</name>
</gene>
<dbReference type="PANTHER" id="PTHR46561">
    <property type="entry name" value="SERPENTINE RECEPTOR, CLASS AB (CLASS A-LIKE)-RELATED"/>
    <property type="match status" value="1"/>
</dbReference>
<protein>
    <submittedName>
        <fullName evidence="8">G protein-coupled receptor</fullName>
    </submittedName>
</protein>